<evidence type="ECO:0000313" key="3">
    <source>
        <dbReference type="Proteomes" id="UP000076798"/>
    </source>
</evidence>
<name>A0A166B5K8_9AGAM</name>
<organism evidence="2 3">
    <name type="scientific">Sistotremastrum suecicum HHB10207 ss-3</name>
    <dbReference type="NCBI Taxonomy" id="1314776"/>
    <lineage>
        <taxon>Eukaryota</taxon>
        <taxon>Fungi</taxon>
        <taxon>Dikarya</taxon>
        <taxon>Basidiomycota</taxon>
        <taxon>Agaricomycotina</taxon>
        <taxon>Agaricomycetes</taxon>
        <taxon>Sistotremastrales</taxon>
        <taxon>Sistotremastraceae</taxon>
        <taxon>Sistotremastrum</taxon>
    </lineage>
</organism>
<proteinExistence type="predicted"/>
<dbReference type="Proteomes" id="UP000076798">
    <property type="component" value="Unassembled WGS sequence"/>
</dbReference>
<evidence type="ECO:0000256" key="1">
    <source>
        <dbReference type="SAM" id="MobiDB-lite"/>
    </source>
</evidence>
<keyword evidence="3" id="KW-1185">Reference proteome</keyword>
<dbReference type="AlphaFoldDB" id="A0A166B5K8"/>
<gene>
    <name evidence="2" type="ORF">SISSUDRAFT_1050463</name>
</gene>
<evidence type="ECO:0000313" key="2">
    <source>
        <dbReference type="EMBL" id="KZT36019.1"/>
    </source>
</evidence>
<feature type="region of interest" description="Disordered" evidence="1">
    <location>
        <begin position="1"/>
        <end position="20"/>
    </location>
</feature>
<accession>A0A166B5K8</accession>
<protein>
    <submittedName>
        <fullName evidence="2">Uncharacterized protein</fullName>
    </submittedName>
</protein>
<reference evidence="2 3" key="1">
    <citation type="journal article" date="2016" name="Mol. Biol. Evol.">
        <title>Comparative Genomics of Early-Diverging Mushroom-Forming Fungi Provides Insights into the Origins of Lignocellulose Decay Capabilities.</title>
        <authorList>
            <person name="Nagy L.G."/>
            <person name="Riley R."/>
            <person name="Tritt A."/>
            <person name="Adam C."/>
            <person name="Daum C."/>
            <person name="Floudas D."/>
            <person name="Sun H."/>
            <person name="Yadav J.S."/>
            <person name="Pangilinan J."/>
            <person name="Larsson K.H."/>
            <person name="Matsuura K."/>
            <person name="Barry K."/>
            <person name="Labutti K."/>
            <person name="Kuo R."/>
            <person name="Ohm R.A."/>
            <person name="Bhattacharya S.S."/>
            <person name="Shirouzu T."/>
            <person name="Yoshinaga Y."/>
            <person name="Martin F.M."/>
            <person name="Grigoriev I.V."/>
            <person name="Hibbett D.S."/>
        </authorList>
    </citation>
    <scope>NUCLEOTIDE SEQUENCE [LARGE SCALE GENOMIC DNA]</scope>
    <source>
        <strain evidence="2 3">HHB10207 ss-3</strain>
    </source>
</reference>
<sequence length="67" mass="7489">MASSVFTRRSRDSSIGCRSHHLGRRPCISLRPFGRLTELNLGRDVQLLSPVIAWRSSSLDTPPTIIL</sequence>
<dbReference type="EMBL" id="KV428119">
    <property type="protein sequence ID" value="KZT36019.1"/>
    <property type="molecule type" value="Genomic_DNA"/>
</dbReference>